<dbReference type="InterPro" id="IPR030489">
    <property type="entry name" value="TR_Rrf2-type_CS"/>
</dbReference>
<evidence type="ECO:0000313" key="3">
    <source>
        <dbReference type="Proteomes" id="UP000433101"/>
    </source>
</evidence>
<evidence type="ECO:0000313" key="2">
    <source>
        <dbReference type="EMBL" id="MXN66170.1"/>
    </source>
</evidence>
<dbReference type="PANTHER" id="PTHR33221:SF4">
    <property type="entry name" value="HTH-TYPE TRANSCRIPTIONAL REPRESSOR NSRR"/>
    <property type="match status" value="1"/>
</dbReference>
<dbReference type="AlphaFoldDB" id="A0A7X3LW18"/>
<dbReference type="Proteomes" id="UP000433101">
    <property type="component" value="Unassembled WGS sequence"/>
</dbReference>
<reference evidence="2 3" key="1">
    <citation type="submission" date="2019-12" db="EMBL/GenBank/DDBJ databases">
        <authorList>
            <person name="Li M."/>
        </authorList>
    </citation>
    <scope>NUCLEOTIDE SEQUENCE [LARGE SCALE GENOMIC DNA]</scope>
    <source>
        <strain evidence="2 3">GBMRC 2046</strain>
    </source>
</reference>
<protein>
    <submittedName>
        <fullName evidence="2">Rrf2 family transcriptional regulator</fullName>
    </submittedName>
</protein>
<gene>
    <name evidence="2" type="ORF">GR183_14745</name>
</gene>
<sequence>MRLNQSSDFSLRILMYLGQSDTPQTVEMVSEHLGLARSHVMKIVAKLGRLGLVETSRGRGGGIRLGKRAEDILIGDVVREMEPDQAVVDCLKAGPTVCAYLPRCALKPAMKEAADAFLDSLNQHTLASLLAGTQAARAQNREKVKA</sequence>
<dbReference type="InterPro" id="IPR036388">
    <property type="entry name" value="WH-like_DNA-bd_sf"/>
</dbReference>
<dbReference type="EMBL" id="WUMV01000007">
    <property type="protein sequence ID" value="MXN66170.1"/>
    <property type="molecule type" value="Genomic_DNA"/>
</dbReference>
<dbReference type="GO" id="GO:0003700">
    <property type="term" value="F:DNA-binding transcription factor activity"/>
    <property type="evidence" value="ECO:0007669"/>
    <property type="project" value="TreeGrafter"/>
</dbReference>
<proteinExistence type="predicted"/>
<dbReference type="InterPro" id="IPR036390">
    <property type="entry name" value="WH_DNA-bd_sf"/>
</dbReference>
<dbReference type="Gene3D" id="1.10.10.10">
    <property type="entry name" value="Winged helix-like DNA-binding domain superfamily/Winged helix DNA-binding domain"/>
    <property type="match status" value="1"/>
</dbReference>
<dbReference type="GO" id="GO:0003677">
    <property type="term" value="F:DNA binding"/>
    <property type="evidence" value="ECO:0007669"/>
    <property type="project" value="UniProtKB-KW"/>
</dbReference>
<dbReference type="NCBIfam" id="TIGR00738">
    <property type="entry name" value="rrf2_super"/>
    <property type="match status" value="1"/>
</dbReference>
<dbReference type="InterPro" id="IPR000944">
    <property type="entry name" value="Tscrpt_reg_Rrf2"/>
</dbReference>
<keyword evidence="1" id="KW-0238">DNA-binding</keyword>
<keyword evidence="3" id="KW-1185">Reference proteome</keyword>
<dbReference type="PROSITE" id="PS51197">
    <property type="entry name" value="HTH_RRF2_2"/>
    <property type="match status" value="1"/>
</dbReference>
<comment type="caution">
    <text evidence="2">The sequence shown here is derived from an EMBL/GenBank/DDBJ whole genome shotgun (WGS) entry which is preliminary data.</text>
</comment>
<dbReference type="Pfam" id="PF02082">
    <property type="entry name" value="Rrf2"/>
    <property type="match status" value="1"/>
</dbReference>
<organism evidence="2 3">
    <name type="scientific">Stappia sediminis</name>
    <dbReference type="NCBI Taxonomy" id="2692190"/>
    <lineage>
        <taxon>Bacteria</taxon>
        <taxon>Pseudomonadati</taxon>
        <taxon>Pseudomonadota</taxon>
        <taxon>Alphaproteobacteria</taxon>
        <taxon>Hyphomicrobiales</taxon>
        <taxon>Stappiaceae</taxon>
        <taxon>Stappia</taxon>
    </lineage>
</organism>
<evidence type="ECO:0000256" key="1">
    <source>
        <dbReference type="ARBA" id="ARBA00023125"/>
    </source>
</evidence>
<dbReference type="PANTHER" id="PTHR33221">
    <property type="entry name" value="WINGED HELIX-TURN-HELIX TRANSCRIPTIONAL REGULATOR, RRF2 FAMILY"/>
    <property type="match status" value="1"/>
</dbReference>
<name>A0A7X3LW18_9HYPH</name>
<accession>A0A7X3LW18</accession>
<dbReference type="SUPFAM" id="SSF46785">
    <property type="entry name" value="Winged helix' DNA-binding domain"/>
    <property type="match status" value="1"/>
</dbReference>
<dbReference type="GO" id="GO:0005829">
    <property type="term" value="C:cytosol"/>
    <property type="evidence" value="ECO:0007669"/>
    <property type="project" value="TreeGrafter"/>
</dbReference>
<dbReference type="RefSeq" id="WP_160776420.1">
    <property type="nucleotide sequence ID" value="NZ_WUMV01000007.1"/>
</dbReference>
<dbReference type="PROSITE" id="PS01332">
    <property type="entry name" value="HTH_RRF2_1"/>
    <property type="match status" value="1"/>
</dbReference>